<evidence type="ECO:0000256" key="2">
    <source>
        <dbReference type="SAM" id="SignalP"/>
    </source>
</evidence>
<evidence type="ECO:0000256" key="1">
    <source>
        <dbReference type="ARBA" id="ARBA00022801"/>
    </source>
</evidence>
<evidence type="ECO:0000259" key="3">
    <source>
        <dbReference type="Pfam" id="PF03629"/>
    </source>
</evidence>
<dbReference type="Pfam" id="PF03629">
    <property type="entry name" value="SASA"/>
    <property type="match status" value="1"/>
</dbReference>
<dbReference type="InterPro" id="IPR005181">
    <property type="entry name" value="SASA"/>
</dbReference>
<gene>
    <name evidence="4" type="ORF">J3R75_002179</name>
</gene>
<dbReference type="RefSeq" id="WP_307261494.1">
    <property type="nucleotide sequence ID" value="NZ_JAUSVL010000001.1"/>
</dbReference>
<accession>A0AAE3VGJ4</accession>
<dbReference type="InterPro" id="IPR036514">
    <property type="entry name" value="SGNH_hydro_sf"/>
</dbReference>
<dbReference type="PANTHER" id="PTHR31988">
    <property type="entry name" value="ESTERASE, PUTATIVE (DUF303)-RELATED"/>
    <property type="match status" value="1"/>
</dbReference>
<feature type="chain" id="PRO_5042075820" description="Sialate O-acetylesterase domain-containing protein" evidence="2">
    <location>
        <begin position="23"/>
        <end position="268"/>
    </location>
</feature>
<reference evidence="4" key="1">
    <citation type="submission" date="2023-07" db="EMBL/GenBank/DDBJ databases">
        <title>Genomic Encyclopedia of Type Strains, Phase IV (KMG-IV): sequencing the most valuable type-strain genomes for metagenomic binning, comparative biology and taxonomic classification.</title>
        <authorList>
            <person name="Goeker M."/>
        </authorList>
    </citation>
    <scope>NUCLEOTIDE SEQUENCE</scope>
    <source>
        <strain evidence="4">DSM 24202</strain>
    </source>
</reference>
<comment type="caution">
    <text evidence="4">The sequence shown here is derived from an EMBL/GenBank/DDBJ whole genome shotgun (WGS) entry which is preliminary data.</text>
</comment>
<keyword evidence="5" id="KW-1185">Reference proteome</keyword>
<dbReference type="AlphaFoldDB" id="A0AAE3VGJ4"/>
<proteinExistence type="predicted"/>
<evidence type="ECO:0000313" key="4">
    <source>
        <dbReference type="EMBL" id="MDQ0290072.1"/>
    </source>
</evidence>
<feature type="signal peptide" evidence="2">
    <location>
        <begin position="1"/>
        <end position="22"/>
    </location>
</feature>
<keyword evidence="1" id="KW-0378">Hydrolase</keyword>
<evidence type="ECO:0000313" key="5">
    <source>
        <dbReference type="Proteomes" id="UP001238163"/>
    </source>
</evidence>
<sequence>MKNLLSALVFAALLFAGSAVTAQDAGVALPAKDNFYLVLLIGQSNMAGRGIIDPADNAPHERVLMLNQDGQWVPAVDPVHYDKKMAGVGLARSFAARMAADHPDATIGLIPAACGGSSITQWRRGAFWQQTKSHPYDDAVTRSKRAMQDGVLKAILFHQGEADCGKERSLQYHALLTTLVKDLRQDLDAQNVPFIIGQLSQWSPWHEGRTNVDAAQQAVAKELPPAAFVSSKDLTSNADKVHFNSESLKTFGDRYYDAFLEATKQLAP</sequence>
<dbReference type="Gene3D" id="3.40.50.1110">
    <property type="entry name" value="SGNH hydrolase"/>
    <property type="match status" value="1"/>
</dbReference>
<organism evidence="4 5">
    <name type="scientific">Oligosphaera ethanolica</name>
    <dbReference type="NCBI Taxonomy" id="760260"/>
    <lineage>
        <taxon>Bacteria</taxon>
        <taxon>Pseudomonadati</taxon>
        <taxon>Lentisphaerota</taxon>
        <taxon>Oligosphaeria</taxon>
        <taxon>Oligosphaerales</taxon>
        <taxon>Oligosphaeraceae</taxon>
        <taxon>Oligosphaera</taxon>
    </lineage>
</organism>
<dbReference type="PANTHER" id="PTHR31988:SF19">
    <property type="entry name" value="9-O-ACETYL-N-ACETYLNEURAMINIC ACID DEACETYLASE-RELATED"/>
    <property type="match status" value="1"/>
</dbReference>
<protein>
    <recommendedName>
        <fullName evidence="3">Sialate O-acetylesterase domain-containing protein</fullName>
    </recommendedName>
</protein>
<name>A0AAE3VGJ4_9BACT</name>
<feature type="domain" description="Sialate O-acetylesterase" evidence="3">
    <location>
        <begin position="37"/>
        <end position="260"/>
    </location>
</feature>
<dbReference type="Proteomes" id="UP001238163">
    <property type="component" value="Unassembled WGS sequence"/>
</dbReference>
<dbReference type="InterPro" id="IPR052940">
    <property type="entry name" value="Carb_Esterase_6"/>
</dbReference>
<dbReference type="EMBL" id="JAUSVL010000001">
    <property type="protein sequence ID" value="MDQ0290072.1"/>
    <property type="molecule type" value="Genomic_DNA"/>
</dbReference>
<dbReference type="GO" id="GO:0016788">
    <property type="term" value="F:hydrolase activity, acting on ester bonds"/>
    <property type="evidence" value="ECO:0007669"/>
    <property type="project" value="UniProtKB-ARBA"/>
</dbReference>
<dbReference type="SUPFAM" id="SSF52266">
    <property type="entry name" value="SGNH hydrolase"/>
    <property type="match status" value="1"/>
</dbReference>
<keyword evidence="2" id="KW-0732">Signal</keyword>